<evidence type="ECO:0000256" key="1">
    <source>
        <dbReference type="SAM" id="Phobius"/>
    </source>
</evidence>
<reference evidence="2 3" key="1">
    <citation type="submission" date="2018-06" db="EMBL/GenBank/DDBJ databases">
        <authorList>
            <consortium name="Pathogen Informatics"/>
            <person name="Doyle S."/>
        </authorList>
    </citation>
    <scope>NUCLEOTIDE SEQUENCE [LARGE SCALE GENOMIC DNA]</scope>
    <source>
        <strain evidence="2 3">NCTC13163</strain>
    </source>
</reference>
<evidence type="ECO:0000313" key="2">
    <source>
        <dbReference type="EMBL" id="STO09631.1"/>
    </source>
</evidence>
<name>A0A377FXS7_9BACL</name>
<protein>
    <submittedName>
        <fullName evidence="2">Uncharacterized protein</fullName>
    </submittedName>
</protein>
<dbReference type="AlphaFoldDB" id="A0A377FXS7"/>
<dbReference type="Proteomes" id="UP000254060">
    <property type="component" value="Unassembled WGS sequence"/>
</dbReference>
<keyword evidence="1" id="KW-1133">Transmembrane helix</keyword>
<proteinExistence type="predicted"/>
<dbReference type="EMBL" id="UGGP01000001">
    <property type="protein sequence ID" value="STO09631.1"/>
    <property type="molecule type" value="Genomic_DNA"/>
</dbReference>
<organism evidence="2 3">
    <name type="scientific">Exiguobacterium aurantiacum</name>
    <dbReference type="NCBI Taxonomy" id="33987"/>
    <lineage>
        <taxon>Bacteria</taxon>
        <taxon>Bacillati</taxon>
        <taxon>Bacillota</taxon>
        <taxon>Bacilli</taxon>
        <taxon>Bacillales</taxon>
        <taxon>Bacillales Family XII. Incertae Sedis</taxon>
        <taxon>Exiguobacterium</taxon>
    </lineage>
</organism>
<evidence type="ECO:0000313" key="3">
    <source>
        <dbReference type="Proteomes" id="UP000254060"/>
    </source>
</evidence>
<feature type="transmembrane region" description="Helical" evidence="1">
    <location>
        <begin position="6"/>
        <end position="30"/>
    </location>
</feature>
<gene>
    <name evidence="2" type="ORF">NCTC13163_03069</name>
</gene>
<keyword evidence="1" id="KW-0472">Membrane</keyword>
<sequence length="34" mass="3491">MFTLGIVGGASLLLAGAMIGVSFLVIRAIIKMVK</sequence>
<accession>A0A377FXS7</accession>
<keyword evidence="1" id="KW-0812">Transmembrane</keyword>